<evidence type="ECO:0000256" key="5">
    <source>
        <dbReference type="ARBA" id="ARBA00022833"/>
    </source>
</evidence>
<evidence type="ECO:0000256" key="11">
    <source>
        <dbReference type="SAM" id="MobiDB-lite"/>
    </source>
</evidence>
<dbReference type="FunFam" id="3.30.160.60:FF:000557">
    <property type="entry name" value="zinc finger and SCAN domain-containing protein 29"/>
    <property type="match status" value="1"/>
</dbReference>
<evidence type="ECO:0000256" key="8">
    <source>
        <dbReference type="ARBA" id="ARBA00023163"/>
    </source>
</evidence>
<feature type="domain" description="C2H2-type" evidence="12">
    <location>
        <begin position="364"/>
        <end position="391"/>
    </location>
</feature>
<evidence type="ECO:0000256" key="10">
    <source>
        <dbReference type="PROSITE-ProRule" id="PRU00042"/>
    </source>
</evidence>
<dbReference type="FunFam" id="3.30.160.60:FF:000621">
    <property type="entry name" value="FLT3-interacting zinc finger 1"/>
    <property type="match status" value="1"/>
</dbReference>
<comment type="subcellular location">
    <subcellularLocation>
        <location evidence="1">Nucleus</location>
    </subcellularLocation>
</comment>
<dbReference type="FunFam" id="3.30.160.60:FF:002343">
    <property type="entry name" value="Zinc finger protein 33A"/>
    <property type="match status" value="2"/>
</dbReference>
<dbReference type="SMART" id="SM00355">
    <property type="entry name" value="ZnF_C2H2"/>
    <property type="match status" value="11"/>
</dbReference>
<dbReference type="FunFam" id="3.30.160.60:FF:000671">
    <property type="entry name" value="Zinc finger protein 26"/>
    <property type="match status" value="1"/>
</dbReference>
<keyword evidence="4 10" id="KW-0863">Zinc-finger</keyword>
<dbReference type="FunFam" id="3.30.160.60:FF:001711">
    <property type="entry name" value="Flt3-interacting zinc finger protein 1"/>
    <property type="match status" value="1"/>
</dbReference>
<evidence type="ECO:0000256" key="4">
    <source>
        <dbReference type="ARBA" id="ARBA00022771"/>
    </source>
</evidence>
<feature type="domain" description="C2H2-type" evidence="12">
    <location>
        <begin position="56"/>
        <end position="83"/>
    </location>
</feature>
<feature type="region of interest" description="Disordered" evidence="11">
    <location>
        <begin position="384"/>
        <end position="403"/>
    </location>
</feature>
<dbReference type="InterPro" id="IPR013087">
    <property type="entry name" value="Znf_C2H2_type"/>
</dbReference>
<dbReference type="FunFam" id="3.30.160.60:FF:000925">
    <property type="entry name" value="Zinc finger protein 668"/>
    <property type="match status" value="1"/>
</dbReference>
<reference evidence="13" key="1">
    <citation type="submission" date="2025-08" db="UniProtKB">
        <authorList>
            <consortium name="Ensembl"/>
        </authorList>
    </citation>
    <scope>IDENTIFICATION</scope>
</reference>
<feature type="domain" description="C2H2-type" evidence="12">
    <location>
        <begin position="336"/>
        <end position="363"/>
    </location>
</feature>
<evidence type="ECO:0000256" key="7">
    <source>
        <dbReference type="ARBA" id="ARBA00023125"/>
    </source>
</evidence>
<keyword evidence="14" id="KW-1185">Reference proteome</keyword>
<dbReference type="GO" id="GO:0001227">
    <property type="term" value="F:DNA-binding transcription repressor activity, RNA polymerase II-specific"/>
    <property type="evidence" value="ECO:0007669"/>
    <property type="project" value="TreeGrafter"/>
</dbReference>
<dbReference type="FunFam" id="3.30.160.60:FF:000446">
    <property type="entry name" value="Zinc finger protein"/>
    <property type="match status" value="1"/>
</dbReference>
<feature type="domain" description="C2H2-type" evidence="12">
    <location>
        <begin position="84"/>
        <end position="111"/>
    </location>
</feature>
<organism evidence="13 14">
    <name type="scientific">Varanus komodoensis</name>
    <name type="common">Komodo dragon</name>
    <dbReference type="NCBI Taxonomy" id="61221"/>
    <lineage>
        <taxon>Eukaryota</taxon>
        <taxon>Metazoa</taxon>
        <taxon>Chordata</taxon>
        <taxon>Craniata</taxon>
        <taxon>Vertebrata</taxon>
        <taxon>Euteleostomi</taxon>
        <taxon>Lepidosauria</taxon>
        <taxon>Squamata</taxon>
        <taxon>Bifurcata</taxon>
        <taxon>Unidentata</taxon>
        <taxon>Episquamata</taxon>
        <taxon>Toxicofera</taxon>
        <taxon>Anguimorpha</taxon>
        <taxon>Paleoanguimorpha</taxon>
        <taxon>Varanoidea</taxon>
        <taxon>Varanidae</taxon>
        <taxon>Varanus</taxon>
    </lineage>
</organism>
<name>A0A8D2JES2_VARKO</name>
<keyword evidence="3" id="KW-0677">Repeat</keyword>
<dbReference type="GO" id="GO:0000978">
    <property type="term" value="F:RNA polymerase II cis-regulatory region sequence-specific DNA binding"/>
    <property type="evidence" value="ECO:0007669"/>
    <property type="project" value="TreeGrafter"/>
</dbReference>
<dbReference type="PROSITE" id="PS50157">
    <property type="entry name" value="ZINC_FINGER_C2H2_2"/>
    <property type="match status" value="11"/>
</dbReference>
<dbReference type="PANTHER" id="PTHR24399:SF70">
    <property type="entry name" value="C2H2-TYPE DOMAIN-CONTAINING PROTEIN"/>
    <property type="match status" value="1"/>
</dbReference>
<evidence type="ECO:0000256" key="6">
    <source>
        <dbReference type="ARBA" id="ARBA00023015"/>
    </source>
</evidence>
<reference evidence="13" key="2">
    <citation type="submission" date="2025-09" db="UniProtKB">
        <authorList>
            <consortium name="Ensembl"/>
        </authorList>
    </citation>
    <scope>IDENTIFICATION</scope>
</reference>
<feature type="domain" description="C2H2-type" evidence="12">
    <location>
        <begin position="224"/>
        <end position="251"/>
    </location>
</feature>
<proteinExistence type="predicted"/>
<dbReference type="SUPFAM" id="SSF57667">
    <property type="entry name" value="beta-beta-alpha zinc fingers"/>
    <property type="match status" value="6"/>
</dbReference>
<feature type="domain" description="C2H2-type" evidence="12">
    <location>
        <begin position="112"/>
        <end position="139"/>
    </location>
</feature>
<evidence type="ECO:0000313" key="14">
    <source>
        <dbReference type="Proteomes" id="UP000694545"/>
    </source>
</evidence>
<keyword evidence="8" id="KW-0804">Transcription</keyword>
<dbReference type="PANTHER" id="PTHR24399">
    <property type="entry name" value="ZINC FINGER AND BTB DOMAIN-CONTAINING"/>
    <property type="match status" value="1"/>
</dbReference>
<keyword evidence="9" id="KW-0539">Nucleus</keyword>
<dbReference type="Ensembl" id="ENSVKKT00000008853.1">
    <property type="protein sequence ID" value="ENSVKKP00000008633.1"/>
    <property type="gene ID" value="ENSVKKG00000006140.1"/>
</dbReference>
<dbReference type="FunFam" id="3.30.160.60:FF:000340">
    <property type="entry name" value="zinc finger protein 473 isoform X1"/>
    <property type="match status" value="1"/>
</dbReference>
<dbReference type="PROSITE" id="PS00028">
    <property type="entry name" value="ZINC_FINGER_C2H2_1"/>
    <property type="match status" value="11"/>
</dbReference>
<evidence type="ECO:0000259" key="12">
    <source>
        <dbReference type="PROSITE" id="PS50157"/>
    </source>
</evidence>
<keyword evidence="6" id="KW-0805">Transcription regulation</keyword>
<feature type="domain" description="C2H2-type" evidence="12">
    <location>
        <begin position="174"/>
        <end position="196"/>
    </location>
</feature>
<keyword evidence="2" id="KW-0479">Metal-binding</keyword>
<keyword evidence="5" id="KW-0862">Zinc</keyword>
<feature type="domain" description="C2H2-type" evidence="12">
    <location>
        <begin position="146"/>
        <end position="173"/>
    </location>
</feature>
<protein>
    <recommendedName>
        <fullName evidence="12">C2H2-type domain-containing protein</fullName>
    </recommendedName>
</protein>
<dbReference type="GO" id="GO:0008270">
    <property type="term" value="F:zinc ion binding"/>
    <property type="evidence" value="ECO:0007669"/>
    <property type="project" value="UniProtKB-KW"/>
</dbReference>
<dbReference type="FunFam" id="3.30.160.60:FF:000029">
    <property type="entry name" value="GLI family zinc finger 4"/>
    <property type="match status" value="1"/>
</dbReference>
<evidence type="ECO:0000256" key="1">
    <source>
        <dbReference type="ARBA" id="ARBA00004123"/>
    </source>
</evidence>
<evidence type="ECO:0000256" key="3">
    <source>
        <dbReference type="ARBA" id="ARBA00022737"/>
    </source>
</evidence>
<dbReference type="Gene3D" id="3.30.160.60">
    <property type="entry name" value="Classic Zinc Finger"/>
    <property type="match status" value="11"/>
</dbReference>
<keyword evidence="7" id="KW-0238">DNA-binding</keyword>
<feature type="domain" description="C2H2-type" evidence="12">
    <location>
        <begin position="280"/>
        <end position="307"/>
    </location>
</feature>
<dbReference type="FunFam" id="3.30.160.60:FF:000145">
    <property type="entry name" value="Zinc finger protein 574"/>
    <property type="match status" value="1"/>
</dbReference>
<dbReference type="AlphaFoldDB" id="A0A8D2JES2"/>
<dbReference type="InterPro" id="IPR036236">
    <property type="entry name" value="Znf_C2H2_sf"/>
</dbReference>
<dbReference type="Pfam" id="PF00096">
    <property type="entry name" value="zf-C2H2"/>
    <property type="match status" value="11"/>
</dbReference>
<evidence type="ECO:0000256" key="9">
    <source>
        <dbReference type="ARBA" id="ARBA00023242"/>
    </source>
</evidence>
<accession>A0A8D2JES2</accession>
<dbReference type="Proteomes" id="UP000694545">
    <property type="component" value="Unplaced"/>
</dbReference>
<feature type="domain" description="C2H2-type" evidence="12">
    <location>
        <begin position="252"/>
        <end position="279"/>
    </location>
</feature>
<feature type="domain" description="C2H2-type" evidence="12">
    <location>
        <begin position="308"/>
        <end position="335"/>
    </location>
</feature>
<sequence>MDNCEEEWPEGQHSLEAPGGIQASAGTVEECVVLYSDPEDDPALLADNGAGARAPFHCSECDKSFRYRSDLRRHFARHTELKPFQCPHCVKSFKHSFNLVNHIRSHTGERPYRCTMCPKGFRDSTGLLHHQVVHTGEKPYCCHKPYQCTECGKFFRHECYLKRHRLLHSGERPFKCTFCHKGFITLSNLSRHLKLHLLPFQGSQCKKTFPASCHLKHATVVSDLACPECGRTFKQRADLRRHHYVHTREKLYACSMCEKSFRHRSNLHIHLRTHSGERPYQCPDCGKAFSQSCNLRTHSQIHSGSKPYRCCMCGKAFSHSSNLTIHQRVHTGERPYPCSTCPKRFSDRSTLVQHERTHTGERPYACHVCEQRFSQISHLVKHSRVHPGARGPPKPPAGLAGLGAAEGYNSGGSAQEVLSVFSANKPSGWGSPGSPCLSPHPPTVKVFCSGHGQTCCENISILSPCLPVLFAHQHLVHFKNCRHAALEQSPELLLPAVPCLTELDQVASDRASKPMMGMNTQTECLAPPPPSFIGEITQAPCSYFQQHAPG</sequence>
<dbReference type="GO" id="GO:0005654">
    <property type="term" value="C:nucleoplasm"/>
    <property type="evidence" value="ECO:0007669"/>
    <property type="project" value="TreeGrafter"/>
</dbReference>
<evidence type="ECO:0000313" key="13">
    <source>
        <dbReference type="Ensembl" id="ENSVKKP00000008633.1"/>
    </source>
</evidence>
<evidence type="ECO:0000256" key="2">
    <source>
        <dbReference type="ARBA" id="ARBA00022723"/>
    </source>
</evidence>